<proteinExistence type="predicted"/>
<dbReference type="GO" id="GO:0006412">
    <property type="term" value="P:translation"/>
    <property type="evidence" value="ECO:0007669"/>
    <property type="project" value="InterPro"/>
</dbReference>
<gene>
    <name evidence="4" type="primary">rpsP</name>
    <name evidence="4" type="ORF">ENL43_00180</name>
</gene>
<evidence type="ECO:0000256" key="2">
    <source>
        <dbReference type="ARBA" id="ARBA00023274"/>
    </source>
</evidence>
<dbReference type="GO" id="GO:0015935">
    <property type="term" value="C:small ribosomal subunit"/>
    <property type="evidence" value="ECO:0007669"/>
    <property type="project" value="TreeGrafter"/>
</dbReference>
<evidence type="ECO:0000256" key="1">
    <source>
        <dbReference type="ARBA" id="ARBA00022980"/>
    </source>
</evidence>
<organism evidence="4">
    <name type="scientific">candidate division WOR-3 bacterium</name>
    <dbReference type="NCBI Taxonomy" id="2052148"/>
    <lineage>
        <taxon>Bacteria</taxon>
        <taxon>Bacteria division WOR-3</taxon>
    </lineage>
</organism>
<keyword evidence="1 4" id="KW-0689">Ribosomal protein</keyword>
<dbReference type="NCBIfam" id="TIGR00002">
    <property type="entry name" value="S16"/>
    <property type="match status" value="1"/>
</dbReference>
<keyword evidence="2" id="KW-0687">Ribonucleoprotein</keyword>
<dbReference type="AlphaFoldDB" id="A0A7V5HMN7"/>
<dbReference type="PANTHER" id="PTHR12919">
    <property type="entry name" value="30S RIBOSOMAL PROTEIN S16"/>
    <property type="match status" value="1"/>
</dbReference>
<accession>A0A7V5HMN7</accession>
<dbReference type="SUPFAM" id="SSF54565">
    <property type="entry name" value="Ribosomal protein S16"/>
    <property type="match status" value="1"/>
</dbReference>
<dbReference type="EMBL" id="DRTX01000010">
    <property type="protein sequence ID" value="HHF52765.1"/>
    <property type="molecule type" value="Genomic_DNA"/>
</dbReference>
<evidence type="ECO:0000313" key="4">
    <source>
        <dbReference type="EMBL" id="HHF52765.1"/>
    </source>
</evidence>
<dbReference type="GO" id="GO:0003735">
    <property type="term" value="F:structural constituent of ribosome"/>
    <property type="evidence" value="ECO:0007669"/>
    <property type="project" value="InterPro"/>
</dbReference>
<feature type="non-terminal residue" evidence="4">
    <location>
        <position position="52"/>
    </location>
</feature>
<dbReference type="Proteomes" id="UP000886050">
    <property type="component" value="Unassembled WGS sequence"/>
</dbReference>
<dbReference type="InterPro" id="IPR000307">
    <property type="entry name" value="Ribosomal_bS16"/>
</dbReference>
<dbReference type="Pfam" id="PF00886">
    <property type="entry name" value="Ribosomal_S16"/>
    <property type="match status" value="1"/>
</dbReference>
<name>A0A7V5HMN7_UNCW3</name>
<sequence length="52" mass="6052">MVKIRLQRVGKKNRPYYRIVVTDSRNPRGGKVIEIVGHYDPLKDGVMDIKLE</sequence>
<comment type="caution">
    <text evidence="4">The sequence shown here is derived from an EMBL/GenBank/DDBJ whole genome shotgun (WGS) entry which is preliminary data.</text>
</comment>
<evidence type="ECO:0000256" key="3">
    <source>
        <dbReference type="ARBA" id="ARBA00035310"/>
    </source>
</evidence>
<dbReference type="GO" id="GO:0005737">
    <property type="term" value="C:cytoplasm"/>
    <property type="evidence" value="ECO:0007669"/>
    <property type="project" value="UniProtKB-ARBA"/>
</dbReference>
<dbReference type="Gene3D" id="3.30.1320.10">
    <property type="match status" value="1"/>
</dbReference>
<dbReference type="InterPro" id="IPR023803">
    <property type="entry name" value="Ribosomal_bS16_dom_sf"/>
</dbReference>
<dbReference type="PANTHER" id="PTHR12919:SF20">
    <property type="entry name" value="SMALL RIBOSOMAL SUBUNIT PROTEIN BS16M"/>
    <property type="match status" value="1"/>
</dbReference>
<protein>
    <recommendedName>
        <fullName evidence="3">30S ribosomal protein S16</fullName>
    </recommendedName>
</protein>
<reference evidence="4" key="1">
    <citation type="journal article" date="2020" name="mSystems">
        <title>Genome- and Community-Level Interaction Insights into Carbon Utilization and Element Cycling Functions of Hydrothermarchaeota in Hydrothermal Sediment.</title>
        <authorList>
            <person name="Zhou Z."/>
            <person name="Liu Y."/>
            <person name="Xu W."/>
            <person name="Pan J."/>
            <person name="Luo Z.H."/>
            <person name="Li M."/>
        </authorList>
    </citation>
    <scope>NUCLEOTIDE SEQUENCE [LARGE SCALE GENOMIC DNA]</scope>
    <source>
        <strain evidence="4">HyVt-96</strain>
    </source>
</reference>